<dbReference type="Proteomes" id="UP000612899">
    <property type="component" value="Unassembled WGS sequence"/>
</dbReference>
<dbReference type="AlphaFoldDB" id="A0A8J3QCI5"/>
<dbReference type="RefSeq" id="WP_203911846.1">
    <property type="nucleotide sequence ID" value="NZ_BONY01000044.1"/>
</dbReference>
<evidence type="ECO:0000313" key="2">
    <source>
        <dbReference type="Proteomes" id="UP000612899"/>
    </source>
</evidence>
<dbReference type="EMBL" id="BONY01000044">
    <property type="protein sequence ID" value="GIH08086.1"/>
    <property type="molecule type" value="Genomic_DNA"/>
</dbReference>
<name>A0A8J3QCI5_9ACTN</name>
<reference evidence="1" key="1">
    <citation type="submission" date="2021-01" db="EMBL/GenBank/DDBJ databases">
        <title>Whole genome shotgun sequence of Rhizocola hellebori NBRC 109834.</title>
        <authorList>
            <person name="Komaki H."/>
            <person name="Tamura T."/>
        </authorList>
    </citation>
    <scope>NUCLEOTIDE SEQUENCE</scope>
    <source>
        <strain evidence="1">NBRC 109834</strain>
    </source>
</reference>
<keyword evidence="2" id="KW-1185">Reference proteome</keyword>
<comment type="caution">
    <text evidence="1">The sequence shown here is derived from an EMBL/GenBank/DDBJ whole genome shotgun (WGS) entry which is preliminary data.</text>
</comment>
<organism evidence="1 2">
    <name type="scientific">Rhizocola hellebori</name>
    <dbReference type="NCBI Taxonomy" id="1392758"/>
    <lineage>
        <taxon>Bacteria</taxon>
        <taxon>Bacillati</taxon>
        <taxon>Actinomycetota</taxon>
        <taxon>Actinomycetes</taxon>
        <taxon>Micromonosporales</taxon>
        <taxon>Micromonosporaceae</taxon>
        <taxon>Rhizocola</taxon>
    </lineage>
</organism>
<gene>
    <name evidence="1" type="ORF">Rhe02_61530</name>
</gene>
<sequence length="242" mass="26955">MRHPLARALATVGLDADDVAARLTVDPKTVQRWFAGRLPYPRNRTALANLTGWTVADLWPETIPRLKPDTSADELRVTYPHRSAVPTDVWHRHFANAQHDIGILAFSALFSAEDATILRTLQTKARQGIRVRIALGDHTGTHIARRGADEGIDDIMGAKIRNALVLFRPLTNEPGVEIRLHDTVLYNSIYRSDNDLLVNTHIYSCPAGHAPVLHLRLSHPDGMAAAYMESFERVWAQARPAS</sequence>
<dbReference type="SUPFAM" id="SSF56024">
    <property type="entry name" value="Phospholipase D/nuclease"/>
    <property type="match status" value="1"/>
</dbReference>
<protein>
    <submittedName>
        <fullName evidence="1">Transcriptional regulator</fullName>
    </submittedName>
</protein>
<evidence type="ECO:0000313" key="1">
    <source>
        <dbReference type="EMBL" id="GIH08086.1"/>
    </source>
</evidence>
<proteinExistence type="predicted"/>
<accession>A0A8J3QCI5</accession>